<comment type="subcellular location">
    <subcellularLocation>
        <location evidence="1">Cell membrane</location>
        <topology evidence="1">Multi-pass membrane protein</topology>
    </subcellularLocation>
</comment>
<accession>T1AMW7</accession>
<evidence type="ECO:0000259" key="7">
    <source>
        <dbReference type="Pfam" id="PF00482"/>
    </source>
</evidence>
<dbReference type="InterPro" id="IPR042094">
    <property type="entry name" value="T2SS_GspF_sf"/>
</dbReference>
<dbReference type="InterPro" id="IPR056569">
    <property type="entry name" value="ArlJ-like"/>
</dbReference>
<dbReference type="InterPro" id="IPR018076">
    <property type="entry name" value="T2SS_GspF_dom"/>
</dbReference>
<dbReference type="PANTHER" id="PTHR35402:SF1">
    <property type="entry name" value="TYPE II SECRETION SYSTEM PROTEIN GSPF DOMAIN-CONTAINING PROTEIN"/>
    <property type="match status" value="1"/>
</dbReference>
<evidence type="ECO:0000256" key="4">
    <source>
        <dbReference type="ARBA" id="ARBA00022989"/>
    </source>
</evidence>
<feature type="transmembrane region" description="Helical" evidence="6">
    <location>
        <begin position="212"/>
        <end position="237"/>
    </location>
</feature>
<keyword evidence="5 6" id="KW-0472">Membrane</keyword>
<evidence type="ECO:0000313" key="8">
    <source>
        <dbReference type="EMBL" id="EQD42049.1"/>
    </source>
</evidence>
<evidence type="ECO:0000256" key="3">
    <source>
        <dbReference type="ARBA" id="ARBA00022692"/>
    </source>
</evidence>
<evidence type="ECO:0000256" key="1">
    <source>
        <dbReference type="ARBA" id="ARBA00004651"/>
    </source>
</evidence>
<gene>
    <name evidence="8" type="ORF">B1B_14233</name>
</gene>
<dbReference type="PANTHER" id="PTHR35402">
    <property type="entry name" value="INTEGRAL MEMBRANE PROTEIN-RELATED"/>
    <property type="match status" value="1"/>
</dbReference>
<feature type="domain" description="Type II secretion system protein GspF" evidence="7">
    <location>
        <begin position="107"/>
        <end position="232"/>
    </location>
</feature>
<evidence type="ECO:0000256" key="2">
    <source>
        <dbReference type="ARBA" id="ARBA00022475"/>
    </source>
</evidence>
<keyword evidence="4 6" id="KW-1133">Transmembrane helix</keyword>
<feature type="non-terminal residue" evidence="8">
    <location>
        <position position="248"/>
    </location>
</feature>
<sequence length="248" mass="26588">MATANAPASVRKVQALAAAPAEGRGGLNSEQIALFAGLAVGVVLWIVAGLAWVGDVTFVFRSGVAPGLDAAIDWIVFGFLAAMAPYGFLKSRHLGRIEKIEDRLPDFLRDVAEAGRFGMTLPDAIIVASRGRYGLLTEEIKKMASQLEWGVPVATALRLFEERVPTPLVQRVVSIVTRANEAGGNVADVLTMVAHDTREAQLQVKGREIQMLTYLTVIYISFGVFLVTIYIMAAIFLPDMITAGSGVA</sequence>
<dbReference type="Gene3D" id="1.20.81.30">
    <property type="entry name" value="Type II secretion system (T2SS), domain F"/>
    <property type="match status" value="1"/>
</dbReference>
<name>T1AMW7_9ZZZZ</name>
<keyword evidence="2" id="KW-1003">Cell membrane</keyword>
<evidence type="ECO:0000256" key="6">
    <source>
        <dbReference type="SAM" id="Phobius"/>
    </source>
</evidence>
<dbReference type="EMBL" id="AUZY01009414">
    <property type="protein sequence ID" value="EQD42049.1"/>
    <property type="molecule type" value="Genomic_DNA"/>
</dbReference>
<dbReference type="AlphaFoldDB" id="T1AMW7"/>
<organism evidence="8">
    <name type="scientific">mine drainage metagenome</name>
    <dbReference type="NCBI Taxonomy" id="410659"/>
    <lineage>
        <taxon>unclassified sequences</taxon>
        <taxon>metagenomes</taxon>
        <taxon>ecological metagenomes</taxon>
    </lineage>
</organism>
<keyword evidence="3 6" id="KW-0812">Transmembrane</keyword>
<comment type="caution">
    <text evidence="8">The sequence shown here is derived from an EMBL/GenBank/DDBJ whole genome shotgun (WGS) entry which is preliminary data.</text>
</comment>
<reference evidence="8" key="1">
    <citation type="submission" date="2013-08" db="EMBL/GenBank/DDBJ databases">
        <authorList>
            <person name="Mendez C."/>
            <person name="Richter M."/>
            <person name="Ferrer M."/>
            <person name="Sanchez J."/>
        </authorList>
    </citation>
    <scope>NUCLEOTIDE SEQUENCE</scope>
</reference>
<dbReference type="Pfam" id="PF00482">
    <property type="entry name" value="T2SSF"/>
    <property type="match status" value="1"/>
</dbReference>
<evidence type="ECO:0000256" key="5">
    <source>
        <dbReference type="ARBA" id="ARBA00023136"/>
    </source>
</evidence>
<protein>
    <submittedName>
        <fullName evidence="8">Type II secretion system protein</fullName>
    </submittedName>
</protein>
<dbReference type="GO" id="GO:0005886">
    <property type="term" value="C:plasma membrane"/>
    <property type="evidence" value="ECO:0007669"/>
    <property type="project" value="UniProtKB-SubCell"/>
</dbReference>
<reference evidence="8" key="2">
    <citation type="journal article" date="2014" name="ISME J.">
        <title>Microbial stratification in low pH oxic and suboxic macroscopic growths along an acid mine drainage.</title>
        <authorList>
            <person name="Mendez-Garcia C."/>
            <person name="Mesa V."/>
            <person name="Sprenger R.R."/>
            <person name="Richter M."/>
            <person name="Diez M.S."/>
            <person name="Solano J."/>
            <person name="Bargiela R."/>
            <person name="Golyshina O.V."/>
            <person name="Manteca A."/>
            <person name="Ramos J.L."/>
            <person name="Gallego J.R."/>
            <person name="Llorente I."/>
            <person name="Martins Dos Santos V.A."/>
            <person name="Jensen O.N."/>
            <person name="Pelaez A.I."/>
            <person name="Sanchez J."/>
            <person name="Ferrer M."/>
        </authorList>
    </citation>
    <scope>NUCLEOTIDE SEQUENCE</scope>
</reference>
<feature type="transmembrane region" description="Helical" evidence="6">
    <location>
        <begin position="71"/>
        <end position="89"/>
    </location>
</feature>
<feature type="transmembrane region" description="Helical" evidence="6">
    <location>
        <begin position="32"/>
        <end position="51"/>
    </location>
</feature>
<proteinExistence type="predicted"/>